<name>A0AAD5HAX9_UMBRA</name>
<dbReference type="GO" id="GO:0031593">
    <property type="term" value="F:polyubiquitin modification-dependent protein binding"/>
    <property type="evidence" value="ECO:0007669"/>
    <property type="project" value="TreeGrafter"/>
</dbReference>
<dbReference type="Pfam" id="PF24842">
    <property type="entry name" value="UFD1_N2"/>
    <property type="match status" value="1"/>
</dbReference>
<evidence type="ECO:0008006" key="9">
    <source>
        <dbReference type="Google" id="ProtNLM"/>
    </source>
</evidence>
<dbReference type="InterPro" id="IPR055418">
    <property type="entry name" value="UFD1_N2"/>
</dbReference>
<dbReference type="GeneID" id="75909346"/>
<dbReference type="Proteomes" id="UP001206595">
    <property type="component" value="Unassembled WGS sequence"/>
</dbReference>
<feature type="domain" description="Ubiquitin fusion degradation protein UFD1 N-terminal subdomain 2" evidence="6">
    <location>
        <begin position="56"/>
        <end position="129"/>
    </location>
</feature>
<protein>
    <recommendedName>
        <fullName evidence="9">Ubiquitin fusion degradation protein UFD1</fullName>
    </recommendedName>
</protein>
<dbReference type="InterPro" id="IPR042299">
    <property type="entry name" value="Ufd1-like_Nn"/>
</dbReference>
<feature type="non-terminal residue" evidence="7">
    <location>
        <position position="129"/>
    </location>
</feature>
<dbReference type="EMBL" id="MU620941">
    <property type="protein sequence ID" value="KAI8577412.1"/>
    <property type="molecule type" value="Genomic_DNA"/>
</dbReference>
<evidence type="ECO:0000259" key="6">
    <source>
        <dbReference type="Pfam" id="PF24842"/>
    </source>
</evidence>
<evidence type="ECO:0000256" key="3">
    <source>
        <dbReference type="ARBA" id="ARBA00022786"/>
    </source>
</evidence>
<dbReference type="RefSeq" id="XP_051442416.1">
    <property type="nucleotide sequence ID" value="XM_051583996.1"/>
</dbReference>
<evidence type="ECO:0000256" key="4">
    <source>
        <dbReference type="ARBA" id="ARBA00022840"/>
    </source>
</evidence>
<keyword evidence="4" id="KW-0067">ATP-binding</keyword>
<reference evidence="7" key="1">
    <citation type="submission" date="2021-06" db="EMBL/GenBank/DDBJ databases">
        <authorList>
            <consortium name="DOE Joint Genome Institute"/>
            <person name="Mondo S.J."/>
            <person name="Amses K.R."/>
            <person name="Simmons D.R."/>
            <person name="Longcore J.E."/>
            <person name="Seto K."/>
            <person name="Alves G.H."/>
            <person name="Bonds A.E."/>
            <person name="Quandt C.A."/>
            <person name="Davis W.J."/>
            <person name="Chang Y."/>
            <person name="Letcher P.M."/>
            <person name="Powell M.J."/>
            <person name="Kuo A."/>
            <person name="Labutti K."/>
            <person name="Pangilinan J."/>
            <person name="Andreopoulos W."/>
            <person name="Tritt A."/>
            <person name="Riley R."/>
            <person name="Hundley H."/>
            <person name="Johnson J."/>
            <person name="Lipzen A."/>
            <person name="Barry K."/>
            <person name="Berbee M.L."/>
            <person name="Buchler N.E."/>
            <person name="Grigoriev I.V."/>
            <person name="Spatafora J.W."/>
            <person name="Stajich J.E."/>
            <person name="James T.Y."/>
        </authorList>
    </citation>
    <scope>NUCLEOTIDE SEQUENCE</scope>
    <source>
        <strain evidence="7">AG</strain>
    </source>
</reference>
<keyword evidence="2" id="KW-0547">Nucleotide-binding</keyword>
<evidence type="ECO:0000256" key="1">
    <source>
        <dbReference type="ARBA" id="ARBA00006043"/>
    </source>
</evidence>
<proteinExistence type="inferred from homology"/>
<comment type="caution">
    <text evidence="7">The sequence shown here is derived from an EMBL/GenBank/DDBJ whole genome shotgun (WGS) entry which is preliminary data.</text>
</comment>
<sequence>PITFEIRNVKARNLTYGGVKEFSAEEGLVHMPLWMQRSLNLETGDTIALRLKELPKGQWARLRPISADYKEIMDYRAALESYLRANYNTLTAGEILNIKYGSNRYEFLVDDLKPEKAVCVTDTDIEIDI</sequence>
<dbReference type="InterPro" id="IPR004854">
    <property type="entry name" value="Ufd1-like"/>
</dbReference>
<dbReference type="PANTHER" id="PTHR12555">
    <property type="entry name" value="UBIQUITIN FUSION DEGRADATON PROTEIN 1"/>
    <property type="match status" value="1"/>
</dbReference>
<dbReference type="GO" id="GO:0036503">
    <property type="term" value="P:ERAD pathway"/>
    <property type="evidence" value="ECO:0007669"/>
    <property type="project" value="TreeGrafter"/>
</dbReference>
<dbReference type="InterPro" id="IPR055417">
    <property type="entry name" value="UFD1_N1"/>
</dbReference>
<dbReference type="Gene3D" id="3.10.330.10">
    <property type="match status" value="1"/>
</dbReference>
<comment type="similarity">
    <text evidence="1">Belongs to the UFD1 family.</text>
</comment>
<dbReference type="InterPro" id="IPR029067">
    <property type="entry name" value="CDC48_domain_2-like_sf"/>
</dbReference>
<evidence type="ECO:0000313" key="8">
    <source>
        <dbReference type="Proteomes" id="UP001206595"/>
    </source>
</evidence>
<dbReference type="GO" id="GO:0006511">
    <property type="term" value="P:ubiquitin-dependent protein catabolic process"/>
    <property type="evidence" value="ECO:0007669"/>
    <property type="project" value="InterPro"/>
</dbReference>
<reference evidence="7" key="2">
    <citation type="journal article" date="2022" name="Proc. Natl. Acad. Sci. U.S.A.">
        <title>Diploid-dominant life cycles characterize the early evolution of Fungi.</title>
        <authorList>
            <person name="Amses K.R."/>
            <person name="Simmons D.R."/>
            <person name="Longcore J.E."/>
            <person name="Mondo S.J."/>
            <person name="Seto K."/>
            <person name="Jeronimo G.H."/>
            <person name="Bonds A.E."/>
            <person name="Quandt C.A."/>
            <person name="Davis W.J."/>
            <person name="Chang Y."/>
            <person name="Federici B.A."/>
            <person name="Kuo A."/>
            <person name="LaButti K."/>
            <person name="Pangilinan J."/>
            <person name="Andreopoulos W."/>
            <person name="Tritt A."/>
            <person name="Riley R."/>
            <person name="Hundley H."/>
            <person name="Johnson J."/>
            <person name="Lipzen A."/>
            <person name="Barry K."/>
            <person name="Lang B.F."/>
            <person name="Cuomo C.A."/>
            <person name="Buchler N.E."/>
            <person name="Grigoriev I.V."/>
            <person name="Spatafora J.W."/>
            <person name="Stajich J.E."/>
            <person name="James T.Y."/>
        </authorList>
    </citation>
    <scope>NUCLEOTIDE SEQUENCE</scope>
    <source>
        <strain evidence="7">AG</strain>
    </source>
</reference>
<evidence type="ECO:0000256" key="2">
    <source>
        <dbReference type="ARBA" id="ARBA00022741"/>
    </source>
</evidence>
<accession>A0AAD5HAX9</accession>
<dbReference type="Gene3D" id="2.40.40.50">
    <property type="entry name" value="Ubiquitin fusion degradation protein UFD1, N-terminal domain"/>
    <property type="match status" value="1"/>
</dbReference>
<dbReference type="GO" id="GO:0034098">
    <property type="term" value="C:VCP-NPL4-UFD1 AAA ATPase complex"/>
    <property type="evidence" value="ECO:0007669"/>
    <property type="project" value="TreeGrafter"/>
</dbReference>
<feature type="non-terminal residue" evidence="7">
    <location>
        <position position="1"/>
    </location>
</feature>
<dbReference type="PANTHER" id="PTHR12555:SF15">
    <property type="entry name" value="FUSION DEGRADATION PROTEIN (UFD1), PUTATIVE (AFU_ORTHOLOGUE AFUA_4G04640)-RELATED"/>
    <property type="match status" value="1"/>
</dbReference>
<evidence type="ECO:0000313" key="7">
    <source>
        <dbReference type="EMBL" id="KAI8577412.1"/>
    </source>
</evidence>
<dbReference type="GO" id="GO:0005524">
    <property type="term" value="F:ATP binding"/>
    <property type="evidence" value="ECO:0007669"/>
    <property type="project" value="UniProtKB-KW"/>
</dbReference>
<evidence type="ECO:0000259" key="5">
    <source>
        <dbReference type="Pfam" id="PF03152"/>
    </source>
</evidence>
<organism evidence="7 8">
    <name type="scientific">Umbelopsis ramanniana AG</name>
    <dbReference type="NCBI Taxonomy" id="1314678"/>
    <lineage>
        <taxon>Eukaryota</taxon>
        <taxon>Fungi</taxon>
        <taxon>Fungi incertae sedis</taxon>
        <taxon>Mucoromycota</taxon>
        <taxon>Mucoromycotina</taxon>
        <taxon>Umbelopsidomycetes</taxon>
        <taxon>Umbelopsidales</taxon>
        <taxon>Umbelopsidaceae</taxon>
        <taxon>Umbelopsis</taxon>
    </lineage>
</organism>
<keyword evidence="8" id="KW-1185">Reference proteome</keyword>
<keyword evidence="3" id="KW-0833">Ubl conjugation pathway</keyword>
<feature type="domain" description="Ubiquitin fusion degradation protein UFD1 N-terminal subdomain 1" evidence="5">
    <location>
        <begin position="1"/>
        <end position="55"/>
    </location>
</feature>
<dbReference type="AlphaFoldDB" id="A0AAD5HAX9"/>
<gene>
    <name evidence="7" type="ORF">K450DRAFT_159284</name>
</gene>
<dbReference type="Pfam" id="PF03152">
    <property type="entry name" value="UFD1_N1"/>
    <property type="match status" value="1"/>
</dbReference>
<dbReference type="SUPFAM" id="SSF54585">
    <property type="entry name" value="Cdc48 domain 2-like"/>
    <property type="match status" value="1"/>
</dbReference>